<dbReference type="RefSeq" id="WP_145267970.1">
    <property type="nucleotide sequence ID" value="NZ_CP036426.1"/>
</dbReference>
<proteinExistence type="predicted"/>
<dbReference type="Proteomes" id="UP000317835">
    <property type="component" value="Chromosome"/>
</dbReference>
<keyword evidence="2" id="KW-1185">Reference proteome</keyword>
<dbReference type="EMBL" id="CP036426">
    <property type="protein sequence ID" value="QDV33616.1"/>
    <property type="molecule type" value="Genomic_DNA"/>
</dbReference>
<protein>
    <submittedName>
        <fullName evidence="1">Uncharacterized protein</fullName>
    </submittedName>
</protein>
<dbReference type="OrthoDB" id="9832712at2"/>
<dbReference type="AlphaFoldDB" id="A0A518GYE7"/>
<dbReference type="InterPro" id="IPR036890">
    <property type="entry name" value="HATPase_C_sf"/>
</dbReference>
<evidence type="ECO:0000313" key="2">
    <source>
        <dbReference type="Proteomes" id="UP000317835"/>
    </source>
</evidence>
<evidence type="ECO:0000313" key="1">
    <source>
        <dbReference type="EMBL" id="QDV33616.1"/>
    </source>
</evidence>
<organism evidence="1 2">
    <name type="scientific">Tautonia plasticadhaerens</name>
    <dbReference type="NCBI Taxonomy" id="2527974"/>
    <lineage>
        <taxon>Bacteria</taxon>
        <taxon>Pseudomonadati</taxon>
        <taxon>Planctomycetota</taxon>
        <taxon>Planctomycetia</taxon>
        <taxon>Isosphaerales</taxon>
        <taxon>Isosphaeraceae</taxon>
        <taxon>Tautonia</taxon>
    </lineage>
</organism>
<gene>
    <name evidence="1" type="ORF">ElP_14920</name>
</gene>
<name>A0A518GYE7_9BACT</name>
<reference evidence="1 2" key="1">
    <citation type="submission" date="2019-02" db="EMBL/GenBank/DDBJ databases">
        <title>Deep-cultivation of Planctomycetes and their phenomic and genomic characterization uncovers novel biology.</title>
        <authorList>
            <person name="Wiegand S."/>
            <person name="Jogler M."/>
            <person name="Boedeker C."/>
            <person name="Pinto D."/>
            <person name="Vollmers J."/>
            <person name="Rivas-Marin E."/>
            <person name="Kohn T."/>
            <person name="Peeters S.H."/>
            <person name="Heuer A."/>
            <person name="Rast P."/>
            <person name="Oberbeckmann S."/>
            <person name="Bunk B."/>
            <person name="Jeske O."/>
            <person name="Meyerdierks A."/>
            <person name="Storesund J.E."/>
            <person name="Kallscheuer N."/>
            <person name="Luecker S."/>
            <person name="Lage O.M."/>
            <person name="Pohl T."/>
            <person name="Merkel B.J."/>
            <person name="Hornburger P."/>
            <person name="Mueller R.-W."/>
            <person name="Bruemmer F."/>
            <person name="Labrenz M."/>
            <person name="Spormann A.M."/>
            <person name="Op den Camp H."/>
            <person name="Overmann J."/>
            <person name="Amann R."/>
            <person name="Jetten M.S.M."/>
            <person name="Mascher T."/>
            <person name="Medema M.H."/>
            <person name="Devos D.P."/>
            <person name="Kaster A.-K."/>
            <person name="Ovreas L."/>
            <person name="Rohde M."/>
            <person name="Galperin M.Y."/>
            <person name="Jogler C."/>
        </authorList>
    </citation>
    <scope>NUCLEOTIDE SEQUENCE [LARGE SCALE GENOMIC DNA]</scope>
    <source>
        <strain evidence="1 2">ElP</strain>
    </source>
</reference>
<sequence length="220" mass="23683">MAAIREALGPLLDAMDPKAPASPHLATSVAMSEDVTQLTRRYLEYIDQAEALPTPRLRPERTDELLAEVDRRLMAEAFGRGVAWGCSVEGPIPSIRTDRQLCIELLLEFGSMAIDAAGAGDSVSIAVTPDPSGSESDRIRMTLSSSAEELIADLTNLREDPLFNRVVCLEEVGSDPGSRLALCMERLEMIGATARLEHSPGGGLIRAVNFLFPASLAPRP</sequence>
<dbReference type="KEGG" id="tpla:ElP_14920"/>
<dbReference type="SUPFAM" id="SSF55874">
    <property type="entry name" value="ATPase domain of HSP90 chaperone/DNA topoisomerase II/histidine kinase"/>
    <property type="match status" value="1"/>
</dbReference>
<accession>A0A518GYE7</accession>